<protein>
    <submittedName>
        <fullName evidence="2">Uncharacterized protein</fullName>
    </submittedName>
</protein>
<proteinExistence type="predicted"/>
<reference evidence="3" key="1">
    <citation type="submission" date="2016-10" db="EMBL/GenBank/DDBJ databases">
        <authorList>
            <person name="Varghese N."/>
            <person name="Submissions S."/>
        </authorList>
    </citation>
    <scope>NUCLEOTIDE SEQUENCE [LARGE SCALE GENOMIC DNA]</scope>
    <source>
        <strain evidence="3">DUS833</strain>
    </source>
</reference>
<dbReference type="STRING" id="157910.SAMN05445850_3276"/>
<dbReference type="RefSeq" id="WP_244144987.1">
    <property type="nucleotide sequence ID" value="NZ_FNKX01000001.1"/>
</dbReference>
<keyword evidence="1" id="KW-0812">Transmembrane</keyword>
<evidence type="ECO:0000313" key="3">
    <source>
        <dbReference type="Proteomes" id="UP000199365"/>
    </source>
</evidence>
<keyword evidence="3" id="KW-1185">Reference proteome</keyword>
<dbReference type="AlphaFoldDB" id="A0A1H1H5R7"/>
<feature type="transmembrane region" description="Helical" evidence="1">
    <location>
        <begin position="122"/>
        <end position="148"/>
    </location>
</feature>
<keyword evidence="1" id="KW-0472">Membrane</keyword>
<name>A0A1H1H5R7_9BURK</name>
<dbReference type="EMBL" id="FNKX01000001">
    <property type="protein sequence ID" value="SDR20448.1"/>
    <property type="molecule type" value="Genomic_DNA"/>
</dbReference>
<feature type="transmembrane region" description="Helical" evidence="1">
    <location>
        <begin position="47"/>
        <end position="66"/>
    </location>
</feature>
<gene>
    <name evidence="2" type="ORF">SAMN05445850_3276</name>
</gene>
<dbReference type="Proteomes" id="UP000199365">
    <property type="component" value="Unassembled WGS sequence"/>
</dbReference>
<feature type="transmembrane region" description="Helical" evidence="1">
    <location>
        <begin position="78"/>
        <end position="101"/>
    </location>
</feature>
<accession>A0A1H1H5R7</accession>
<organism evidence="2 3">
    <name type="scientific">Paraburkholderia tuberum</name>
    <dbReference type="NCBI Taxonomy" id="157910"/>
    <lineage>
        <taxon>Bacteria</taxon>
        <taxon>Pseudomonadati</taxon>
        <taxon>Pseudomonadota</taxon>
        <taxon>Betaproteobacteria</taxon>
        <taxon>Burkholderiales</taxon>
        <taxon>Burkholderiaceae</taxon>
        <taxon>Paraburkholderia</taxon>
    </lineage>
</organism>
<evidence type="ECO:0000256" key="1">
    <source>
        <dbReference type="SAM" id="Phobius"/>
    </source>
</evidence>
<keyword evidence="1" id="KW-1133">Transmembrane helix</keyword>
<sequence length="149" mass="15757">MNLFFWLLLNLAVPIAGPIFTLALVAPAYGWRVARTMIAASVKDGQLFWCAIGLCAAAIYEAVMALEQGSVETSMLALGIVGFCGLAFACSIAVMACLLKVRRDGFAIVIDHRQTESVVGALSRGAIGTSIFMTCLAALLSAALHIYLN</sequence>
<evidence type="ECO:0000313" key="2">
    <source>
        <dbReference type="EMBL" id="SDR20448.1"/>
    </source>
</evidence>
<feature type="transmembrane region" description="Helical" evidence="1">
    <location>
        <begin position="6"/>
        <end position="26"/>
    </location>
</feature>